<dbReference type="InterPro" id="IPR029063">
    <property type="entry name" value="SAM-dependent_MTases_sf"/>
</dbReference>
<organism evidence="1 2">
    <name type="scientific">Oidiodendron maius (strain Zn)</name>
    <dbReference type="NCBI Taxonomy" id="913774"/>
    <lineage>
        <taxon>Eukaryota</taxon>
        <taxon>Fungi</taxon>
        <taxon>Dikarya</taxon>
        <taxon>Ascomycota</taxon>
        <taxon>Pezizomycotina</taxon>
        <taxon>Leotiomycetes</taxon>
        <taxon>Leotiomycetes incertae sedis</taxon>
        <taxon>Myxotrichaceae</taxon>
        <taxon>Oidiodendron</taxon>
    </lineage>
</organism>
<dbReference type="EMBL" id="KN832883">
    <property type="protein sequence ID" value="KIM96784.1"/>
    <property type="molecule type" value="Genomic_DNA"/>
</dbReference>
<dbReference type="STRING" id="913774.A0A0C3H060"/>
<accession>A0A0C3H060</accession>
<dbReference type="Pfam" id="PF13489">
    <property type="entry name" value="Methyltransf_23"/>
    <property type="match status" value="1"/>
</dbReference>
<dbReference type="PANTHER" id="PTHR43591:SF31">
    <property type="entry name" value="LAEA-LIKE, PUTATIVE (AFU_ORTHOLOGUE AFUA_8G01930)-RELATED"/>
    <property type="match status" value="1"/>
</dbReference>
<evidence type="ECO:0008006" key="3">
    <source>
        <dbReference type="Google" id="ProtNLM"/>
    </source>
</evidence>
<dbReference type="Gene3D" id="3.40.50.150">
    <property type="entry name" value="Vaccinia Virus protein VP39"/>
    <property type="match status" value="1"/>
</dbReference>
<name>A0A0C3H060_OIDMZ</name>
<sequence>MLEPLEAEEVAEEIDDCDSALGTEDFRSTTSIESGILKYREENGRTYHAYKDGKLEYLLPNDESETERLDLQHHMYYLTLGGKLFVAPIPEEQKLHRVLDLGTGTGIWAMDFADEYPESQVIGVDLSPTQPSFTPPNCMFEIDDIEDTWTYNYKFDFIHMRMMVGSIDDWPRCFRQCYEYLNPGGWIEIKDVKFPIEDNDNSFPKDCAVKKWADLILEGTTKLGRPADSAKDYKEQLIQAGFENVVEIQYVWPQNSWPQNRKLKELGMWMVENFSSDLSGLSLAVFTRALGWTQDELEVFLTDVRKSMKDTKIHGYYPIYAVYGKKPV</sequence>
<dbReference type="Proteomes" id="UP000054321">
    <property type="component" value="Unassembled WGS sequence"/>
</dbReference>
<reference evidence="2" key="2">
    <citation type="submission" date="2015-01" db="EMBL/GenBank/DDBJ databases">
        <title>Evolutionary Origins and Diversification of the Mycorrhizal Mutualists.</title>
        <authorList>
            <consortium name="DOE Joint Genome Institute"/>
            <consortium name="Mycorrhizal Genomics Consortium"/>
            <person name="Kohler A."/>
            <person name="Kuo A."/>
            <person name="Nagy L.G."/>
            <person name="Floudas D."/>
            <person name="Copeland A."/>
            <person name="Barry K.W."/>
            <person name="Cichocki N."/>
            <person name="Veneault-Fourrey C."/>
            <person name="LaButti K."/>
            <person name="Lindquist E.A."/>
            <person name="Lipzen A."/>
            <person name="Lundell T."/>
            <person name="Morin E."/>
            <person name="Murat C."/>
            <person name="Riley R."/>
            <person name="Ohm R."/>
            <person name="Sun H."/>
            <person name="Tunlid A."/>
            <person name="Henrissat B."/>
            <person name="Grigoriev I.V."/>
            <person name="Hibbett D.S."/>
            <person name="Martin F."/>
        </authorList>
    </citation>
    <scope>NUCLEOTIDE SEQUENCE [LARGE SCALE GENOMIC DNA]</scope>
    <source>
        <strain evidence="2">Zn</strain>
    </source>
</reference>
<reference evidence="1 2" key="1">
    <citation type="submission" date="2014-04" db="EMBL/GenBank/DDBJ databases">
        <authorList>
            <consortium name="DOE Joint Genome Institute"/>
            <person name="Kuo A."/>
            <person name="Martino E."/>
            <person name="Perotto S."/>
            <person name="Kohler A."/>
            <person name="Nagy L.G."/>
            <person name="Floudas D."/>
            <person name="Copeland A."/>
            <person name="Barry K.W."/>
            <person name="Cichocki N."/>
            <person name="Veneault-Fourrey C."/>
            <person name="LaButti K."/>
            <person name="Lindquist E.A."/>
            <person name="Lipzen A."/>
            <person name="Lundell T."/>
            <person name="Morin E."/>
            <person name="Murat C."/>
            <person name="Sun H."/>
            <person name="Tunlid A."/>
            <person name="Henrissat B."/>
            <person name="Grigoriev I.V."/>
            <person name="Hibbett D.S."/>
            <person name="Martin F."/>
            <person name="Nordberg H.P."/>
            <person name="Cantor M.N."/>
            <person name="Hua S.X."/>
        </authorList>
    </citation>
    <scope>NUCLEOTIDE SEQUENCE [LARGE SCALE GENOMIC DNA]</scope>
    <source>
        <strain evidence="1 2">Zn</strain>
    </source>
</reference>
<evidence type="ECO:0000313" key="2">
    <source>
        <dbReference type="Proteomes" id="UP000054321"/>
    </source>
</evidence>
<proteinExistence type="predicted"/>
<dbReference type="AlphaFoldDB" id="A0A0C3H060"/>
<dbReference type="OrthoDB" id="2013972at2759"/>
<dbReference type="InParanoid" id="A0A0C3H060"/>
<protein>
    <recommendedName>
        <fullName evidence="3">Methyltransferase domain-containing protein</fullName>
    </recommendedName>
</protein>
<keyword evidence="2" id="KW-1185">Reference proteome</keyword>
<dbReference type="PANTHER" id="PTHR43591">
    <property type="entry name" value="METHYLTRANSFERASE"/>
    <property type="match status" value="1"/>
</dbReference>
<evidence type="ECO:0000313" key="1">
    <source>
        <dbReference type="EMBL" id="KIM96784.1"/>
    </source>
</evidence>
<dbReference type="HOGENOM" id="CLU_010595_1_2_1"/>
<dbReference type="SUPFAM" id="SSF53335">
    <property type="entry name" value="S-adenosyl-L-methionine-dependent methyltransferases"/>
    <property type="match status" value="1"/>
</dbReference>
<dbReference type="CDD" id="cd02440">
    <property type="entry name" value="AdoMet_MTases"/>
    <property type="match status" value="1"/>
</dbReference>
<dbReference type="GO" id="GO:0008168">
    <property type="term" value="F:methyltransferase activity"/>
    <property type="evidence" value="ECO:0007669"/>
    <property type="project" value="TreeGrafter"/>
</dbReference>
<gene>
    <name evidence="1" type="ORF">OIDMADRAFT_105819</name>
</gene>